<evidence type="ECO:0000313" key="16">
    <source>
        <dbReference type="EMBL" id="TKX30441.1"/>
    </source>
</evidence>
<feature type="binding site" evidence="9 13">
    <location>
        <position position="428"/>
    </location>
    <ligand>
        <name>Mn(2+)</name>
        <dbReference type="ChEBI" id="CHEBI:29035"/>
        <label>2</label>
    </ligand>
</feature>
<dbReference type="UniPathway" id="UPA00109">
    <property type="reaction ID" value="UER00186"/>
</dbReference>
<evidence type="ECO:0000313" key="17">
    <source>
        <dbReference type="Proteomes" id="UP000308838"/>
    </source>
</evidence>
<organism evidence="16 17">
    <name type="scientific">Campylobacter estrildidarum</name>
    <dbReference type="NCBI Taxonomy" id="2510189"/>
    <lineage>
        <taxon>Bacteria</taxon>
        <taxon>Pseudomonadati</taxon>
        <taxon>Campylobacterota</taxon>
        <taxon>Epsilonproteobacteria</taxon>
        <taxon>Campylobacterales</taxon>
        <taxon>Campylobacteraceae</taxon>
        <taxon>Campylobacter</taxon>
    </lineage>
</organism>
<feature type="domain" description="Metalloenzyme" evidence="14">
    <location>
        <begin position="3"/>
        <end position="482"/>
    </location>
</feature>
<dbReference type="GO" id="GO:0004619">
    <property type="term" value="F:phosphoglycerate mutase activity"/>
    <property type="evidence" value="ECO:0007669"/>
    <property type="project" value="UniProtKB-UniRule"/>
</dbReference>
<dbReference type="NCBIfam" id="TIGR01307">
    <property type="entry name" value="pgm_bpd_ind"/>
    <property type="match status" value="1"/>
</dbReference>
<comment type="subunit">
    <text evidence="9">Monomer.</text>
</comment>
<dbReference type="AlphaFoldDB" id="A0A4U7BJ80"/>
<evidence type="ECO:0000259" key="14">
    <source>
        <dbReference type="Pfam" id="PF01676"/>
    </source>
</evidence>
<dbReference type="Gene3D" id="3.40.1450.10">
    <property type="entry name" value="BPG-independent phosphoglycerate mutase, domain B"/>
    <property type="match status" value="1"/>
</dbReference>
<feature type="binding site" evidence="9 13">
    <location>
        <position position="61"/>
    </location>
    <ligand>
        <name>Mn(2+)</name>
        <dbReference type="ChEBI" id="CHEBI:29035"/>
        <label>2</label>
    </ligand>
</feature>
<feature type="binding site" evidence="9 12">
    <location>
        <position position="178"/>
    </location>
    <ligand>
        <name>substrate</name>
    </ligand>
</feature>
<dbReference type="EC" id="5.4.2.12" evidence="9 10"/>
<evidence type="ECO:0000259" key="15">
    <source>
        <dbReference type="Pfam" id="PF06415"/>
    </source>
</evidence>
<sequence length="492" mass="55683">MKQKCILVITDGIGFNQDKKFNAFEAAKKPTYEKLFKEVPYSLLKTSGLAVGLPEGQMGNSEVGHMCIGSGQIIYQNLVRINQAAESGELKNNFNLKKLLAKCKRIHIIGLYSNGGVHSMDTHFNTLLEICTKNGNEVFVHAITDGRDVDPKSALGFIKNLQVYCKKLGACFATLCGRFYAMDRDKRWDRIEEYYKCLMGQGKSVADFAEYIEQSYKDQITDEFIKAIKHKDYKGMDENDGLIFINFRNDRMKQLVEALNFQDFKEFKRDKIFQNLLTMSVYDDRFDIPVIFQKEKIQNTLPEIISKAGLTQLHTAETEKYAHVTFFFNGGKEELLENETRILIPSPKVKTYDEVPKMSAFKVCDIVKKGIDKGEDFIVVNFANGDMVGHTGNFNAATKAVEVVDTCLGEVIEYARKNDYAFIITSDHGNCEAMQDEKGNLLTNHTTFDVFVFVEAKGVKKIKENMGLSNIAASVLKILGLEIPKEMNEALF</sequence>
<protein>
    <recommendedName>
        <fullName evidence="9 10">2,3-bisphosphoglycerate-independent phosphoglycerate mutase</fullName>
        <shortName evidence="9">BPG-independent PGAM</shortName>
        <shortName evidence="9">Phosphoglyceromutase</shortName>
        <shortName evidence="9">iPGM</shortName>
        <ecNumber evidence="9 10">5.4.2.12</ecNumber>
    </recommendedName>
</protein>
<dbReference type="RefSeq" id="WP_137620896.1">
    <property type="nucleotide sequence ID" value="NZ_NXLZ01000010.1"/>
</dbReference>
<dbReference type="FunFam" id="3.40.1450.10:FF:000002">
    <property type="entry name" value="2,3-bisphosphoglycerate-independent phosphoglycerate mutase"/>
    <property type="match status" value="1"/>
</dbReference>
<dbReference type="InterPro" id="IPR011258">
    <property type="entry name" value="BPG-indep_PGM_N"/>
</dbReference>
<dbReference type="InterPro" id="IPR006124">
    <property type="entry name" value="Metalloenzyme"/>
</dbReference>
<dbReference type="PANTHER" id="PTHR31637">
    <property type="entry name" value="2,3-BISPHOSPHOGLYCERATE-INDEPENDENT PHOSPHOGLYCERATE MUTASE"/>
    <property type="match status" value="1"/>
</dbReference>
<comment type="catalytic activity">
    <reaction evidence="1 9">
        <text>(2R)-2-phosphoglycerate = (2R)-3-phosphoglycerate</text>
        <dbReference type="Rhea" id="RHEA:15901"/>
        <dbReference type="ChEBI" id="CHEBI:58272"/>
        <dbReference type="ChEBI" id="CHEBI:58289"/>
        <dbReference type="EC" id="5.4.2.12"/>
    </reaction>
</comment>
<evidence type="ECO:0000256" key="11">
    <source>
        <dbReference type="PIRSR" id="PIRSR001492-1"/>
    </source>
</evidence>
<dbReference type="SUPFAM" id="SSF53649">
    <property type="entry name" value="Alkaline phosphatase-like"/>
    <property type="match status" value="1"/>
</dbReference>
<dbReference type="Pfam" id="PF01676">
    <property type="entry name" value="Metalloenzyme"/>
    <property type="match status" value="1"/>
</dbReference>
<dbReference type="GO" id="GO:0006096">
    <property type="term" value="P:glycolytic process"/>
    <property type="evidence" value="ECO:0007669"/>
    <property type="project" value="UniProtKB-UniRule"/>
</dbReference>
<dbReference type="PANTHER" id="PTHR31637:SF0">
    <property type="entry name" value="2,3-BISPHOSPHOGLYCERATE-INDEPENDENT PHOSPHOGLYCERATE MUTASE"/>
    <property type="match status" value="1"/>
</dbReference>
<reference evidence="16 17" key="1">
    <citation type="submission" date="2018-05" db="EMBL/GenBank/DDBJ databases">
        <title>Novel Campyloabacter and Helicobacter Species and Strains.</title>
        <authorList>
            <person name="Mannion A.J."/>
            <person name="Shen Z."/>
            <person name="Fox J.G."/>
        </authorList>
    </citation>
    <scope>NUCLEOTIDE SEQUENCE [LARGE SCALE GENOMIC DNA]</scope>
    <source>
        <strain evidence="17">MIT17-664</strain>
    </source>
</reference>
<keyword evidence="8 9" id="KW-0413">Isomerase</keyword>
<feature type="binding site" evidence="9 13">
    <location>
        <position position="386"/>
    </location>
    <ligand>
        <name>Mn(2+)</name>
        <dbReference type="ChEBI" id="CHEBI:29035"/>
        <label>1</label>
    </ligand>
</feature>
<evidence type="ECO:0000256" key="7">
    <source>
        <dbReference type="ARBA" id="ARBA00023211"/>
    </source>
</evidence>
<dbReference type="Proteomes" id="UP000308838">
    <property type="component" value="Unassembled WGS sequence"/>
</dbReference>
<evidence type="ECO:0000256" key="10">
    <source>
        <dbReference type="NCBIfam" id="TIGR01307"/>
    </source>
</evidence>
<evidence type="ECO:0000256" key="12">
    <source>
        <dbReference type="PIRSR" id="PIRSR001492-2"/>
    </source>
</evidence>
<gene>
    <name evidence="9" type="primary">gpmI</name>
    <name evidence="16" type="ORF">CQA69_06030</name>
</gene>
<dbReference type="InterPro" id="IPR036646">
    <property type="entry name" value="PGAM_B_sf"/>
</dbReference>
<feature type="binding site" evidence="9 13">
    <location>
        <position position="390"/>
    </location>
    <ligand>
        <name>Mn(2+)</name>
        <dbReference type="ChEBI" id="CHEBI:29035"/>
        <label>1</label>
    </ligand>
</feature>
<dbReference type="OrthoDB" id="9800863at2"/>
<comment type="cofactor">
    <cofactor evidence="9">
        <name>Mn(2+)</name>
        <dbReference type="ChEBI" id="CHEBI:29035"/>
    </cofactor>
    <text evidence="9">Binds 2 manganese ions per subunit.</text>
</comment>
<dbReference type="Pfam" id="PF06415">
    <property type="entry name" value="iPGM_N"/>
    <property type="match status" value="1"/>
</dbReference>
<dbReference type="GO" id="GO:0005829">
    <property type="term" value="C:cytosol"/>
    <property type="evidence" value="ECO:0007669"/>
    <property type="project" value="TreeGrafter"/>
</dbReference>
<evidence type="ECO:0000256" key="4">
    <source>
        <dbReference type="ARBA" id="ARBA00008819"/>
    </source>
</evidence>
<feature type="domain" description="BPG-independent PGAM N-terminal" evidence="15">
    <location>
        <begin position="81"/>
        <end position="283"/>
    </location>
</feature>
<feature type="binding site" evidence="9 13">
    <location>
        <position position="445"/>
    </location>
    <ligand>
        <name>Mn(2+)</name>
        <dbReference type="ChEBI" id="CHEBI:29035"/>
        <label>1</label>
    </ligand>
</feature>
<evidence type="ECO:0000256" key="5">
    <source>
        <dbReference type="ARBA" id="ARBA00022723"/>
    </source>
</evidence>
<dbReference type="InterPro" id="IPR017850">
    <property type="entry name" value="Alkaline_phosphatase_core_sf"/>
</dbReference>
<feature type="binding site" evidence="9 12">
    <location>
        <begin position="147"/>
        <end position="148"/>
    </location>
    <ligand>
        <name>substrate</name>
    </ligand>
</feature>
<dbReference type="SUPFAM" id="SSF64158">
    <property type="entry name" value="2,3-Bisphosphoglycerate-independent phosphoglycerate mutase, substrate-binding domain"/>
    <property type="match status" value="1"/>
</dbReference>
<dbReference type="GO" id="GO:0006007">
    <property type="term" value="P:glucose catabolic process"/>
    <property type="evidence" value="ECO:0007669"/>
    <property type="project" value="InterPro"/>
</dbReference>
<keyword evidence="7 9" id="KW-0464">Manganese</keyword>
<dbReference type="HAMAP" id="MF_01038">
    <property type="entry name" value="GpmI"/>
    <property type="match status" value="1"/>
</dbReference>
<comment type="pathway">
    <text evidence="3 9">Carbohydrate degradation; glycolysis; pyruvate from D-glyceraldehyde 3-phosphate: step 3/5.</text>
</comment>
<evidence type="ECO:0000256" key="8">
    <source>
        <dbReference type="ARBA" id="ARBA00023235"/>
    </source>
</evidence>
<keyword evidence="5 9" id="KW-0479">Metal-binding</keyword>
<evidence type="ECO:0000256" key="13">
    <source>
        <dbReference type="PIRSR" id="PIRSR001492-3"/>
    </source>
</evidence>
<dbReference type="GO" id="GO:0030145">
    <property type="term" value="F:manganese ion binding"/>
    <property type="evidence" value="ECO:0007669"/>
    <property type="project" value="UniProtKB-UniRule"/>
</dbReference>
<dbReference type="Gene3D" id="3.40.720.10">
    <property type="entry name" value="Alkaline Phosphatase, subunit A"/>
    <property type="match status" value="1"/>
</dbReference>
<evidence type="ECO:0000256" key="3">
    <source>
        <dbReference type="ARBA" id="ARBA00004798"/>
    </source>
</evidence>
<evidence type="ECO:0000256" key="6">
    <source>
        <dbReference type="ARBA" id="ARBA00023152"/>
    </source>
</evidence>
<feature type="binding site" evidence="9 13">
    <location>
        <position position="11"/>
    </location>
    <ligand>
        <name>Mn(2+)</name>
        <dbReference type="ChEBI" id="CHEBI:29035"/>
        <label>2</label>
    </ligand>
</feature>
<comment type="caution">
    <text evidence="16">The sequence shown here is derived from an EMBL/GenBank/DDBJ whole genome shotgun (WGS) entry which is preliminary data.</text>
</comment>
<evidence type="ECO:0000256" key="2">
    <source>
        <dbReference type="ARBA" id="ARBA00002315"/>
    </source>
</evidence>
<comment type="similarity">
    <text evidence="4 9">Belongs to the BPG-independent phosphoglycerate mutase family.</text>
</comment>
<feature type="active site" description="Phosphoserine intermediate" evidence="9 11">
    <location>
        <position position="61"/>
    </location>
</feature>
<feature type="binding site" evidence="9 12">
    <location>
        <begin position="248"/>
        <end position="251"/>
    </location>
    <ligand>
        <name>substrate</name>
    </ligand>
</feature>
<feature type="binding site" evidence="9 12">
    <location>
        <position position="118"/>
    </location>
    <ligand>
        <name>substrate</name>
    </ligand>
</feature>
<feature type="binding site" evidence="9 13">
    <location>
        <position position="427"/>
    </location>
    <ligand>
        <name>Mn(2+)</name>
        <dbReference type="ChEBI" id="CHEBI:29035"/>
        <label>2</label>
    </ligand>
</feature>
<evidence type="ECO:0000256" key="1">
    <source>
        <dbReference type="ARBA" id="ARBA00000370"/>
    </source>
</evidence>
<comment type="function">
    <text evidence="2 9">Catalyzes the interconversion of 2-phosphoglycerate and 3-phosphoglycerate.</text>
</comment>
<dbReference type="PIRSF" id="PIRSF001492">
    <property type="entry name" value="IPGAM"/>
    <property type="match status" value="1"/>
</dbReference>
<dbReference type="EMBL" id="NXLZ01000010">
    <property type="protein sequence ID" value="TKX30441.1"/>
    <property type="molecule type" value="Genomic_DNA"/>
</dbReference>
<dbReference type="InterPro" id="IPR005995">
    <property type="entry name" value="Pgm_bpd_ind"/>
</dbReference>
<keyword evidence="17" id="KW-1185">Reference proteome</keyword>
<keyword evidence="6 9" id="KW-0324">Glycolysis</keyword>
<feature type="binding site" evidence="9 12">
    <location>
        <position position="320"/>
    </location>
    <ligand>
        <name>substrate</name>
    </ligand>
</feature>
<accession>A0A4U7BJ80</accession>
<evidence type="ECO:0000256" key="9">
    <source>
        <dbReference type="HAMAP-Rule" id="MF_01038"/>
    </source>
</evidence>
<feature type="binding site" evidence="9 12">
    <location>
        <position position="184"/>
    </location>
    <ligand>
        <name>substrate</name>
    </ligand>
</feature>
<dbReference type="CDD" id="cd16010">
    <property type="entry name" value="iPGM"/>
    <property type="match status" value="1"/>
</dbReference>
<name>A0A4U7BJ80_9BACT</name>
<proteinExistence type="inferred from homology"/>